<evidence type="ECO:0000256" key="1">
    <source>
        <dbReference type="ARBA" id="ARBA00022723"/>
    </source>
</evidence>
<evidence type="ECO:0000256" key="3">
    <source>
        <dbReference type="ARBA" id="ARBA00022833"/>
    </source>
</evidence>
<evidence type="ECO:0000313" key="8">
    <source>
        <dbReference type="Proteomes" id="UP000298030"/>
    </source>
</evidence>
<sequence>MDPQHRRSPSVSASSTVSKSILKPTSQLGAPSDRSVQPAKHVSFAICTPSLGSLEEAAPTLRPRASHPYSRDTRVSEIIAKKTIDTFEAYFTCTICMNLMWSPFTLSCGHTFCGFCLRQHFESQLAAKLGNIRSQCYNHPARACQAIPTTDSQRFRLKKALRHHGENPDAGFFIYSCPMCRNHAKVYAAPNANYTVQAYVRETYDEFEREFKRRKTTLGESSVGGDLFAGLFMRTRSEWLSFPQVAFRALAIRALKWDFAALVVLGQLPGVGKKAAQAIIRLRLCFLVSRFLPVEEFDNFMQLLFTTGGALAGDVALRLTQSYDSVFNPKFDLCLTGYCLTVVVSSRVSMLLVVTWFERHGYSVWSGTYVKNGKATPATNFLVGARTREDLLTSSWANLHNRGDRLQ</sequence>
<dbReference type="PANTHER" id="PTHR23327:SF51">
    <property type="entry name" value="TRANSCRIPTIONAL REGULATOR OF YEAST FORM ADHERENCE 3"/>
    <property type="match status" value="1"/>
</dbReference>
<dbReference type="EMBL" id="QPFP01000071">
    <property type="protein sequence ID" value="TEB24057.1"/>
    <property type="molecule type" value="Genomic_DNA"/>
</dbReference>
<dbReference type="SMART" id="SM00184">
    <property type="entry name" value="RING"/>
    <property type="match status" value="1"/>
</dbReference>
<dbReference type="InterPro" id="IPR013083">
    <property type="entry name" value="Znf_RING/FYVE/PHD"/>
</dbReference>
<evidence type="ECO:0000256" key="5">
    <source>
        <dbReference type="SAM" id="MobiDB-lite"/>
    </source>
</evidence>
<keyword evidence="1" id="KW-0479">Metal-binding</keyword>
<gene>
    <name evidence="7" type="ORF">FA13DRAFT_1797594</name>
</gene>
<evidence type="ECO:0000256" key="4">
    <source>
        <dbReference type="PROSITE-ProRule" id="PRU00175"/>
    </source>
</evidence>
<evidence type="ECO:0000256" key="2">
    <source>
        <dbReference type="ARBA" id="ARBA00022771"/>
    </source>
</evidence>
<evidence type="ECO:0000313" key="7">
    <source>
        <dbReference type="EMBL" id="TEB24057.1"/>
    </source>
</evidence>
<dbReference type="InterPro" id="IPR018957">
    <property type="entry name" value="Znf_C3HC4_RING-type"/>
</dbReference>
<reference evidence="7 8" key="1">
    <citation type="journal article" date="2019" name="Nat. Ecol. Evol.">
        <title>Megaphylogeny resolves global patterns of mushroom evolution.</title>
        <authorList>
            <person name="Varga T."/>
            <person name="Krizsan K."/>
            <person name="Foldi C."/>
            <person name="Dima B."/>
            <person name="Sanchez-Garcia M."/>
            <person name="Sanchez-Ramirez S."/>
            <person name="Szollosi G.J."/>
            <person name="Szarkandi J.G."/>
            <person name="Papp V."/>
            <person name="Albert L."/>
            <person name="Andreopoulos W."/>
            <person name="Angelini C."/>
            <person name="Antonin V."/>
            <person name="Barry K.W."/>
            <person name="Bougher N.L."/>
            <person name="Buchanan P."/>
            <person name="Buyck B."/>
            <person name="Bense V."/>
            <person name="Catcheside P."/>
            <person name="Chovatia M."/>
            <person name="Cooper J."/>
            <person name="Damon W."/>
            <person name="Desjardin D."/>
            <person name="Finy P."/>
            <person name="Geml J."/>
            <person name="Haridas S."/>
            <person name="Hughes K."/>
            <person name="Justo A."/>
            <person name="Karasinski D."/>
            <person name="Kautmanova I."/>
            <person name="Kiss B."/>
            <person name="Kocsube S."/>
            <person name="Kotiranta H."/>
            <person name="LaButti K.M."/>
            <person name="Lechner B.E."/>
            <person name="Liimatainen K."/>
            <person name="Lipzen A."/>
            <person name="Lukacs Z."/>
            <person name="Mihaltcheva S."/>
            <person name="Morgado L.N."/>
            <person name="Niskanen T."/>
            <person name="Noordeloos M.E."/>
            <person name="Ohm R.A."/>
            <person name="Ortiz-Santana B."/>
            <person name="Ovrebo C."/>
            <person name="Racz N."/>
            <person name="Riley R."/>
            <person name="Savchenko A."/>
            <person name="Shiryaev A."/>
            <person name="Soop K."/>
            <person name="Spirin V."/>
            <person name="Szebenyi C."/>
            <person name="Tomsovsky M."/>
            <person name="Tulloss R.E."/>
            <person name="Uehling J."/>
            <person name="Grigoriev I.V."/>
            <person name="Vagvolgyi C."/>
            <person name="Papp T."/>
            <person name="Martin F.M."/>
            <person name="Miettinen O."/>
            <person name="Hibbett D.S."/>
            <person name="Nagy L.G."/>
        </authorList>
    </citation>
    <scope>NUCLEOTIDE SEQUENCE [LARGE SCALE GENOMIC DNA]</scope>
    <source>
        <strain evidence="7 8">FP101781</strain>
    </source>
</reference>
<dbReference type="Pfam" id="PF00097">
    <property type="entry name" value="zf-C3HC4"/>
    <property type="match status" value="1"/>
</dbReference>
<dbReference type="Proteomes" id="UP000298030">
    <property type="component" value="Unassembled WGS sequence"/>
</dbReference>
<feature type="region of interest" description="Disordered" evidence="5">
    <location>
        <begin position="1"/>
        <end position="35"/>
    </location>
</feature>
<dbReference type="Gene3D" id="3.30.40.10">
    <property type="entry name" value="Zinc/RING finger domain, C3HC4 (zinc finger)"/>
    <property type="match status" value="1"/>
</dbReference>
<proteinExistence type="predicted"/>
<organism evidence="7 8">
    <name type="scientific">Coprinellus micaceus</name>
    <name type="common">Glistening ink-cap mushroom</name>
    <name type="synonym">Coprinus micaceus</name>
    <dbReference type="NCBI Taxonomy" id="71717"/>
    <lineage>
        <taxon>Eukaryota</taxon>
        <taxon>Fungi</taxon>
        <taxon>Dikarya</taxon>
        <taxon>Basidiomycota</taxon>
        <taxon>Agaricomycotina</taxon>
        <taxon>Agaricomycetes</taxon>
        <taxon>Agaricomycetidae</taxon>
        <taxon>Agaricales</taxon>
        <taxon>Agaricineae</taxon>
        <taxon>Psathyrellaceae</taxon>
        <taxon>Coprinellus</taxon>
    </lineage>
</organism>
<keyword evidence="2 4" id="KW-0863">Zinc-finger</keyword>
<keyword evidence="3" id="KW-0862">Zinc</keyword>
<dbReference type="GO" id="GO:0008270">
    <property type="term" value="F:zinc ion binding"/>
    <property type="evidence" value="ECO:0007669"/>
    <property type="project" value="UniProtKB-KW"/>
</dbReference>
<feature type="domain" description="RING-type" evidence="6">
    <location>
        <begin position="93"/>
        <end position="136"/>
    </location>
</feature>
<dbReference type="AlphaFoldDB" id="A0A4Y7SQB2"/>
<accession>A0A4Y7SQB2</accession>
<evidence type="ECO:0000259" key="6">
    <source>
        <dbReference type="PROSITE" id="PS50089"/>
    </source>
</evidence>
<dbReference type="PANTHER" id="PTHR23327">
    <property type="entry name" value="RING FINGER PROTEIN 127"/>
    <property type="match status" value="1"/>
</dbReference>
<feature type="compositionally biased region" description="Low complexity" evidence="5">
    <location>
        <begin position="9"/>
        <end position="20"/>
    </location>
</feature>
<dbReference type="PROSITE" id="PS50089">
    <property type="entry name" value="ZF_RING_2"/>
    <property type="match status" value="1"/>
</dbReference>
<protein>
    <recommendedName>
        <fullName evidence="6">RING-type domain-containing protein</fullName>
    </recommendedName>
</protein>
<dbReference type="InterPro" id="IPR017907">
    <property type="entry name" value="Znf_RING_CS"/>
</dbReference>
<dbReference type="STRING" id="71717.A0A4Y7SQB2"/>
<dbReference type="SUPFAM" id="SSF57850">
    <property type="entry name" value="RING/U-box"/>
    <property type="match status" value="1"/>
</dbReference>
<dbReference type="OrthoDB" id="3219336at2759"/>
<keyword evidence="8" id="KW-1185">Reference proteome</keyword>
<dbReference type="InterPro" id="IPR001841">
    <property type="entry name" value="Znf_RING"/>
</dbReference>
<comment type="caution">
    <text evidence="7">The sequence shown here is derived from an EMBL/GenBank/DDBJ whole genome shotgun (WGS) entry which is preliminary data.</text>
</comment>
<name>A0A4Y7SQB2_COPMI</name>
<dbReference type="PROSITE" id="PS00518">
    <property type="entry name" value="ZF_RING_1"/>
    <property type="match status" value="1"/>
</dbReference>